<evidence type="ECO:0000259" key="2">
    <source>
        <dbReference type="Pfam" id="PF02481"/>
    </source>
</evidence>
<feature type="domain" description="Smf/DprA SLOG" evidence="2">
    <location>
        <begin position="41"/>
        <end position="242"/>
    </location>
</feature>
<gene>
    <name evidence="3" type="ORF">AALO17_09510</name>
</gene>
<name>A0A140DTV8_9FIRM</name>
<dbReference type="KEGG" id="fro:AALO17_09510"/>
<dbReference type="STRING" id="1702221.AALO17_09510"/>
<dbReference type="RefSeq" id="WP_067555995.1">
    <property type="nucleotide sequence ID" value="NZ_CAJTBG010000044.1"/>
</dbReference>
<dbReference type="AlphaFoldDB" id="A0A140DTV8"/>
<dbReference type="GO" id="GO:0009294">
    <property type="term" value="P:DNA-mediated transformation"/>
    <property type="evidence" value="ECO:0007669"/>
    <property type="project" value="InterPro"/>
</dbReference>
<dbReference type="Proteomes" id="UP000069771">
    <property type="component" value="Chromosome"/>
</dbReference>
<dbReference type="PANTHER" id="PTHR43022">
    <property type="entry name" value="PROTEIN SMF"/>
    <property type="match status" value="1"/>
</dbReference>
<dbReference type="InterPro" id="IPR057666">
    <property type="entry name" value="DrpA_SLOG"/>
</dbReference>
<dbReference type="EMBL" id="CP011391">
    <property type="protein sequence ID" value="AMK54085.1"/>
    <property type="molecule type" value="Genomic_DNA"/>
</dbReference>
<dbReference type="OrthoDB" id="9785707at2"/>
<proteinExistence type="inferred from homology"/>
<dbReference type="Pfam" id="PF02481">
    <property type="entry name" value="DNA_processg_A"/>
    <property type="match status" value="1"/>
</dbReference>
<dbReference type="SUPFAM" id="SSF102405">
    <property type="entry name" value="MCP/YpsA-like"/>
    <property type="match status" value="1"/>
</dbReference>
<comment type="similarity">
    <text evidence="1">Belongs to the DprA/Smf family.</text>
</comment>
<protein>
    <recommendedName>
        <fullName evidence="2">Smf/DprA SLOG domain-containing protein</fullName>
    </recommendedName>
</protein>
<dbReference type="InterPro" id="IPR003488">
    <property type="entry name" value="DprA"/>
</dbReference>
<organism evidence="3 4">
    <name type="scientific">Faecalibaculum rodentium</name>
    <dbReference type="NCBI Taxonomy" id="1702221"/>
    <lineage>
        <taxon>Bacteria</taxon>
        <taxon>Bacillati</taxon>
        <taxon>Bacillota</taxon>
        <taxon>Erysipelotrichia</taxon>
        <taxon>Erysipelotrichales</taxon>
        <taxon>Erysipelotrichaceae</taxon>
        <taxon>Faecalibaculum</taxon>
    </lineage>
</organism>
<dbReference type="PANTHER" id="PTHR43022:SF1">
    <property type="entry name" value="PROTEIN SMF"/>
    <property type="match status" value="1"/>
</dbReference>
<accession>A0A140DTV8</accession>
<dbReference type="GeneID" id="78477740"/>
<dbReference type="PATRIC" id="fig|1702221.3.peg.920"/>
<evidence type="ECO:0000256" key="1">
    <source>
        <dbReference type="ARBA" id="ARBA00006525"/>
    </source>
</evidence>
<evidence type="ECO:0000313" key="3">
    <source>
        <dbReference type="EMBL" id="AMK54085.1"/>
    </source>
</evidence>
<evidence type="ECO:0000313" key="4">
    <source>
        <dbReference type="Proteomes" id="UP000069771"/>
    </source>
</evidence>
<reference evidence="3 4" key="1">
    <citation type="journal article" date="2016" name="Gut Pathog.">
        <title>Whole genome sequencing of "Faecalibaculum rodentium" ALO17, isolated from C57BL/6J laboratory mouse feces.</title>
        <authorList>
            <person name="Lim S."/>
            <person name="Chang D.H."/>
            <person name="Ahn S."/>
            <person name="Kim B.C."/>
        </authorList>
    </citation>
    <scope>NUCLEOTIDE SEQUENCE [LARGE SCALE GENOMIC DNA]</scope>
    <source>
        <strain evidence="3 4">Alo17</strain>
    </source>
</reference>
<keyword evidence="4" id="KW-1185">Reference proteome</keyword>
<sequence length="244" mass="27219">MTTSKDILCYAVRHNGDWTAIARAIHSQEPAVPVFCQYPCVTFLDPEYPACFRKLRYPPWILFYQGDLRLLNGPAAAVVGSRDASRKALDNTARIVHCLKDRYVIVSGLARGVDARAHTEALDKSTIGILGCGIDRVYPRDNSLLFSRMRKDHLILSEYPPGTPPLPRHFPWRNRLIAAAADLLVVTEAREKSGTMYTVDEALALSVPVWCVPTEFGDESHMGCNRLILQGAGILCDLQQVREL</sequence>
<dbReference type="Gene3D" id="3.40.50.450">
    <property type="match status" value="1"/>
</dbReference>